<dbReference type="RefSeq" id="WP_166338232.1">
    <property type="nucleotide sequence ID" value="NZ_CP072829.1"/>
</dbReference>
<comment type="catalytic activity">
    <reaction evidence="7">
        <text>arsenic triglutathione + 2 [thioredoxin]-dithiol + 2 S-adenosyl-L-methionine + H2O = dimethylarsinous acid + 2 [thioredoxin]-disulfide + 3 glutathione + 2 S-adenosyl-L-homocysteine + 2 H(+)</text>
        <dbReference type="Rhea" id="RHEA:69464"/>
        <dbReference type="Rhea" id="RHEA-COMP:10698"/>
        <dbReference type="Rhea" id="RHEA-COMP:10700"/>
        <dbReference type="ChEBI" id="CHEBI:15377"/>
        <dbReference type="ChEBI" id="CHEBI:15378"/>
        <dbReference type="ChEBI" id="CHEBI:23808"/>
        <dbReference type="ChEBI" id="CHEBI:29950"/>
        <dbReference type="ChEBI" id="CHEBI:50058"/>
        <dbReference type="ChEBI" id="CHEBI:57856"/>
        <dbReference type="ChEBI" id="CHEBI:57925"/>
        <dbReference type="ChEBI" id="CHEBI:59789"/>
        <dbReference type="ChEBI" id="CHEBI:183640"/>
        <dbReference type="EC" id="2.1.1.137"/>
    </reaction>
</comment>
<dbReference type="Pfam" id="PF00004">
    <property type="entry name" value="AAA"/>
    <property type="match status" value="1"/>
</dbReference>
<dbReference type="Pfam" id="PF13847">
    <property type="entry name" value="Methyltransf_31"/>
    <property type="match status" value="1"/>
</dbReference>
<name>A0A9E6MR09_9ACTN</name>
<evidence type="ECO:0000256" key="4">
    <source>
        <dbReference type="ARBA" id="ARBA00034521"/>
    </source>
</evidence>
<dbReference type="SUPFAM" id="SSF53335">
    <property type="entry name" value="S-adenosyl-L-methionine-dependent methyltransferases"/>
    <property type="match status" value="1"/>
</dbReference>
<dbReference type="KEGG" id="ebz:J7S26_00825"/>
<dbReference type="CDD" id="cd02440">
    <property type="entry name" value="AdoMet_MTases"/>
    <property type="match status" value="1"/>
</dbReference>
<evidence type="ECO:0000256" key="5">
    <source>
        <dbReference type="ARBA" id="ARBA00034545"/>
    </source>
</evidence>
<comment type="catalytic activity">
    <reaction evidence="6">
        <text>arsenic triglutathione + [thioredoxin]-dithiol + S-adenosyl-L-methionine + 2 H2O = methylarsonous acid + [thioredoxin]-disulfide + 3 glutathione + S-adenosyl-L-homocysteine + H(+)</text>
        <dbReference type="Rhea" id="RHEA:69460"/>
        <dbReference type="Rhea" id="RHEA-COMP:10698"/>
        <dbReference type="Rhea" id="RHEA-COMP:10700"/>
        <dbReference type="ChEBI" id="CHEBI:15377"/>
        <dbReference type="ChEBI" id="CHEBI:15378"/>
        <dbReference type="ChEBI" id="CHEBI:17826"/>
        <dbReference type="ChEBI" id="CHEBI:29950"/>
        <dbReference type="ChEBI" id="CHEBI:50058"/>
        <dbReference type="ChEBI" id="CHEBI:57856"/>
        <dbReference type="ChEBI" id="CHEBI:57925"/>
        <dbReference type="ChEBI" id="CHEBI:59789"/>
        <dbReference type="ChEBI" id="CHEBI:183640"/>
        <dbReference type="EC" id="2.1.1.137"/>
    </reaction>
</comment>
<comment type="similarity">
    <text evidence="3">Belongs to the methyltransferase superfamily. Arsenite methyltransferase family.</text>
</comment>
<evidence type="ECO:0000256" key="6">
    <source>
        <dbReference type="ARBA" id="ARBA00047941"/>
    </source>
</evidence>
<dbReference type="Proteomes" id="UP000671910">
    <property type="component" value="Chromosome"/>
</dbReference>
<dbReference type="Gene3D" id="3.40.50.150">
    <property type="entry name" value="Vaccinia Virus protein VP39"/>
    <property type="match status" value="1"/>
</dbReference>
<evidence type="ECO:0000256" key="7">
    <source>
        <dbReference type="ARBA" id="ARBA00047943"/>
    </source>
</evidence>
<dbReference type="CDD" id="cd00009">
    <property type="entry name" value="AAA"/>
    <property type="match status" value="1"/>
</dbReference>
<dbReference type="GO" id="GO:0005524">
    <property type="term" value="F:ATP binding"/>
    <property type="evidence" value="ECO:0007669"/>
    <property type="project" value="InterPro"/>
</dbReference>
<dbReference type="SUPFAM" id="SSF52540">
    <property type="entry name" value="P-loop containing nucleoside triphosphate hydrolases"/>
    <property type="match status" value="1"/>
</dbReference>
<dbReference type="InterPro" id="IPR025714">
    <property type="entry name" value="Methyltranfer_dom"/>
</dbReference>
<dbReference type="PANTHER" id="PTHR43675">
    <property type="entry name" value="ARSENITE METHYLTRANSFERASE"/>
    <property type="match status" value="1"/>
</dbReference>
<gene>
    <name evidence="10" type="ORF">J7S26_00825</name>
</gene>
<evidence type="ECO:0000256" key="3">
    <source>
        <dbReference type="ARBA" id="ARBA00034487"/>
    </source>
</evidence>
<dbReference type="AlphaFoldDB" id="A0A9E6MR09"/>
<evidence type="ECO:0000313" key="10">
    <source>
        <dbReference type="EMBL" id="QTU84508.1"/>
    </source>
</evidence>
<comment type="catalytic activity">
    <reaction evidence="8">
        <text>arsenic triglutathione + 3 [thioredoxin]-dithiol + 3 S-adenosyl-L-methionine = trimethylarsine + 3 [thioredoxin]-disulfide + 3 glutathione + 3 S-adenosyl-L-homocysteine + 3 H(+)</text>
        <dbReference type="Rhea" id="RHEA:69432"/>
        <dbReference type="Rhea" id="RHEA-COMP:10698"/>
        <dbReference type="Rhea" id="RHEA-COMP:10700"/>
        <dbReference type="ChEBI" id="CHEBI:15378"/>
        <dbReference type="ChEBI" id="CHEBI:27130"/>
        <dbReference type="ChEBI" id="CHEBI:29950"/>
        <dbReference type="ChEBI" id="CHEBI:50058"/>
        <dbReference type="ChEBI" id="CHEBI:57856"/>
        <dbReference type="ChEBI" id="CHEBI:57925"/>
        <dbReference type="ChEBI" id="CHEBI:59789"/>
        <dbReference type="ChEBI" id="CHEBI:183640"/>
        <dbReference type="EC" id="2.1.1.137"/>
    </reaction>
</comment>
<keyword evidence="1" id="KW-0808">Transferase</keyword>
<evidence type="ECO:0000256" key="2">
    <source>
        <dbReference type="ARBA" id="ARBA00022691"/>
    </source>
</evidence>
<evidence type="ECO:0000256" key="8">
    <source>
        <dbReference type="ARBA" id="ARBA00048428"/>
    </source>
</evidence>
<accession>A0A9E6MR09</accession>
<dbReference type="Gene3D" id="3.40.50.300">
    <property type="entry name" value="P-loop containing nucleotide triphosphate hydrolases"/>
    <property type="match status" value="1"/>
</dbReference>
<keyword evidence="2" id="KW-0949">S-adenosyl-L-methionine</keyword>
<evidence type="ECO:0000256" key="1">
    <source>
        <dbReference type="ARBA" id="ARBA00022679"/>
    </source>
</evidence>
<feature type="domain" description="AAA+ ATPase" evidence="9">
    <location>
        <begin position="32"/>
        <end position="188"/>
    </location>
</feature>
<sequence>MNITQAKQQITDTVRAYLMRDETGLYAIDPVHQRPVFLMGAPGIGKTAIMEQIASELGIGLVSYSMTHHTRQSALGLPRIEQRSFDGLDVEISEYTMSEIIAAIYDYRERTGLRDGILFLDEINCVSETLYPSMLQFLQYKTFGKHKVPAGWVVVCAGNPLEYNRSVHEFDIVTLDRLREIDVVPDYASWHAYALEKGLHPAVVTFLDAKKDCFYKVEGKPGGGKSFVTARGWEDLSELLALYERMEVPADRDLFAQFLRDDDICDQFSVYYTLFQKYRSDYQVDAILAGQASDAIKQRAVEAAFDERVALLGLLLDALGNECAEVLRIEKICLELRDVLRSAKEELLAGAFADAVLGAQIERREEDLARKIEAGTTPTAKIRRERTLIQLLRTFLAECTLQDMPAGEPAFETIRSAYQKEVGAIRPKASAASAKMDAAFRFVDETMGQREMLVFMAELTTRNATTQFVSHYGNESYYQHNETLKVDQARANLDERAEKLSSLDDDVPDVLEGPSVDVSQAVGLKARGAGRPVSAGPALDSQALADHYANKQFEYGFASVCKMLLPASDLKGKKVLDVGSRRGRGVYKISSMVGNDGRAIGIDWSPSYVQEAAEGISRAWHDSGLKGNNMEFHVAYPEDLISAGIGTSTMDVLYVNNVVTLFYDQQAALREFGRVLKSGGLLILETVFADRERDDAVVEAAREIGNSIQAARTEDENLAWLEAAGFDAPTVVDEYEVAANLGYKAGETVEAVPDVEDVAYKAVSLYVRKK</sequence>
<reference evidence="10" key="1">
    <citation type="submission" date="2021-04" db="EMBL/GenBank/DDBJ databases">
        <title>Novel species in family Eggerthellaceae.</title>
        <authorList>
            <person name="Zhang G."/>
        </authorList>
    </citation>
    <scope>NUCLEOTIDE SEQUENCE</scope>
    <source>
        <strain evidence="10">Zg-886</strain>
    </source>
</reference>
<dbReference type="PANTHER" id="PTHR43675:SF8">
    <property type="entry name" value="ARSENITE METHYLTRANSFERASE"/>
    <property type="match status" value="1"/>
</dbReference>
<proteinExistence type="inferred from homology"/>
<dbReference type="InterPro" id="IPR026669">
    <property type="entry name" value="Arsenite_MeTrfase-like"/>
</dbReference>
<dbReference type="InterPro" id="IPR003959">
    <property type="entry name" value="ATPase_AAA_core"/>
</dbReference>
<dbReference type="SMART" id="SM00382">
    <property type="entry name" value="AAA"/>
    <property type="match status" value="1"/>
</dbReference>
<dbReference type="InterPro" id="IPR029063">
    <property type="entry name" value="SAM-dependent_MTases_sf"/>
</dbReference>
<dbReference type="GO" id="GO:0032259">
    <property type="term" value="P:methylation"/>
    <property type="evidence" value="ECO:0007669"/>
    <property type="project" value="UniProtKB-KW"/>
</dbReference>
<keyword evidence="10" id="KW-0489">Methyltransferase</keyword>
<organism evidence="10 11">
    <name type="scientific">Xiamenia xianingshaonis</name>
    <dbReference type="NCBI Taxonomy" id="2682776"/>
    <lineage>
        <taxon>Bacteria</taxon>
        <taxon>Bacillati</taxon>
        <taxon>Actinomycetota</taxon>
        <taxon>Coriobacteriia</taxon>
        <taxon>Eggerthellales</taxon>
        <taxon>Eggerthellaceae</taxon>
        <taxon>Xiamenia</taxon>
    </lineage>
</organism>
<dbReference type="EC" id="2.1.1.137" evidence="4"/>
<dbReference type="GO" id="GO:0016887">
    <property type="term" value="F:ATP hydrolysis activity"/>
    <property type="evidence" value="ECO:0007669"/>
    <property type="project" value="InterPro"/>
</dbReference>
<evidence type="ECO:0000313" key="11">
    <source>
        <dbReference type="Proteomes" id="UP000671910"/>
    </source>
</evidence>
<dbReference type="EMBL" id="CP072829">
    <property type="protein sequence ID" value="QTU84508.1"/>
    <property type="molecule type" value="Genomic_DNA"/>
</dbReference>
<dbReference type="InterPro" id="IPR027417">
    <property type="entry name" value="P-loop_NTPase"/>
</dbReference>
<dbReference type="InterPro" id="IPR003593">
    <property type="entry name" value="AAA+_ATPase"/>
</dbReference>
<protein>
    <recommendedName>
        <fullName evidence="5">Arsenite methyltransferase</fullName>
        <ecNumber evidence="4">2.1.1.137</ecNumber>
    </recommendedName>
</protein>
<evidence type="ECO:0000259" key="9">
    <source>
        <dbReference type="SMART" id="SM00382"/>
    </source>
</evidence>
<dbReference type="GO" id="GO:0030791">
    <property type="term" value="F:arsenite methyltransferase activity"/>
    <property type="evidence" value="ECO:0007669"/>
    <property type="project" value="UniProtKB-EC"/>
</dbReference>